<feature type="compositionally biased region" description="Basic residues" evidence="1">
    <location>
        <begin position="16"/>
        <end position="37"/>
    </location>
</feature>
<gene>
    <name evidence="2" type="ORF">PPROV_000457900</name>
</gene>
<protein>
    <submittedName>
        <fullName evidence="2">Uncharacterized protein</fullName>
    </submittedName>
</protein>
<evidence type="ECO:0000313" key="3">
    <source>
        <dbReference type="Proteomes" id="UP000660262"/>
    </source>
</evidence>
<dbReference type="AlphaFoldDB" id="A0A830HGF5"/>
<dbReference type="Proteomes" id="UP000660262">
    <property type="component" value="Unassembled WGS sequence"/>
</dbReference>
<name>A0A830HGF5_9CHLO</name>
<evidence type="ECO:0000313" key="2">
    <source>
        <dbReference type="EMBL" id="GHP05832.1"/>
    </source>
</evidence>
<dbReference type="InterPro" id="IPR009858">
    <property type="entry name" value="DUF1415"/>
</dbReference>
<accession>A0A830HGF5</accession>
<evidence type="ECO:0000256" key="1">
    <source>
        <dbReference type="SAM" id="MobiDB-lite"/>
    </source>
</evidence>
<dbReference type="EMBL" id="BNJQ01000011">
    <property type="protein sequence ID" value="GHP05832.1"/>
    <property type="molecule type" value="Genomic_DNA"/>
</dbReference>
<dbReference type="Pfam" id="PF07209">
    <property type="entry name" value="DUF1415"/>
    <property type="match status" value="1"/>
</dbReference>
<dbReference type="OrthoDB" id="5376at2759"/>
<proteinExistence type="predicted"/>
<feature type="compositionally biased region" description="Low complexity" evidence="1">
    <location>
        <begin position="38"/>
        <end position="47"/>
    </location>
</feature>
<comment type="caution">
    <text evidence="2">The sequence shown here is derived from an EMBL/GenBank/DDBJ whole genome shotgun (WGS) entry which is preliminary data.</text>
</comment>
<feature type="compositionally biased region" description="Gly residues" evidence="1">
    <location>
        <begin position="1"/>
        <end position="11"/>
    </location>
</feature>
<organism evidence="2 3">
    <name type="scientific">Pycnococcus provasolii</name>
    <dbReference type="NCBI Taxonomy" id="41880"/>
    <lineage>
        <taxon>Eukaryota</taxon>
        <taxon>Viridiplantae</taxon>
        <taxon>Chlorophyta</taxon>
        <taxon>Pseudoscourfieldiophyceae</taxon>
        <taxon>Pseudoscourfieldiales</taxon>
        <taxon>Pycnococcaceae</taxon>
        <taxon>Pycnococcus</taxon>
    </lineage>
</organism>
<sequence>MGGGGGGGLGGDVKTLVHRRGGGGARARARPRPRPRARASSSSSSSPHTPPPYSGTRYGPTTVPIALDPDEAVPFSAASQPVNLLTQGLLAAYSASLPSETSLSIENTGDRASTALRFWETIAGVDQNNDKEKRVVAFPNAKRQWLLELCEQVNWGRTEPAAKLVPRGTLGTDAAITIAPPQISRSQDVITTNEAEALASCKAWVSDVLVDKNVCPFTASPDYAAVGVKGVEPGAVLWQISDADDSVHALNAFWQIARDLACAPDSKSSAAMLLLPCYDDDFERFDVLCEQIEGAVVSSHVFLSLQAIFFHPQYSTPETLRYGHHHPPALMRESYTRLYNEKNEKKKSISLETARRAADFSRRMPNACINLLKSHQVATAEEQAGGSWRIYAANLKRLSADGV</sequence>
<reference evidence="2" key="1">
    <citation type="submission" date="2020-10" db="EMBL/GenBank/DDBJ databases">
        <title>Unveiling of a novel bifunctional photoreceptor, Dualchrome1, isolated from a cosmopolitan green alga.</title>
        <authorList>
            <person name="Suzuki S."/>
            <person name="Kawachi M."/>
        </authorList>
    </citation>
    <scope>NUCLEOTIDE SEQUENCE</scope>
    <source>
        <strain evidence="2">NIES 2893</strain>
    </source>
</reference>
<keyword evidence="3" id="KW-1185">Reference proteome</keyword>
<feature type="region of interest" description="Disordered" evidence="1">
    <location>
        <begin position="1"/>
        <end position="65"/>
    </location>
</feature>